<comment type="caution">
    <text evidence="1">The sequence shown here is derived from an EMBL/GenBank/DDBJ whole genome shotgun (WGS) entry which is preliminary data.</text>
</comment>
<sequence length="53" mass="6096">MTGELIKITDIAINVKCTSVVKNHKLQDKICAKCEWHSHPDRAKGKMLHCKMY</sequence>
<dbReference type="EMBL" id="BARU01036494">
    <property type="protein sequence ID" value="GAH89770.1"/>
    <property type="molecule type" value="Genomic_DNA"/>
</dbReference>
<gene>
    <name evidence="1" type="ORF">S03H2_56981</name>
</gene>
<organism evidence="1">
    <name type="scientific">marine sediment metagenome</name>
    <dbReference type="NCBI Taxonomy" id="412755"/>
    <lineage>
        <taxon>unclassified sequences</taxon>
        <taxon>metagenomes</taxon>
        <taxon>ecological metagenomes</taxon>
    </lineage>
</organism>
<name>X1K818_9ZZZZ</name>
<proteinExistence type="predicted"/>
<reference evidence="1" key="1">
    <citation type="journal article" date="2014" name="Front. Microbiol.">
        <title>High frequency of phylogenetically diverse reductive dehalogenase-homologous genes in deep subseafloor sedimentary metagenomes.</title>
        <authorList>
            <person name="Kawai M."/>
            <person name="Futagami T."/>
            <person name="Toyoda A."/>
            <person name="Takaki Y."/>
            <person name="Nishi S."/>
            <person name="Hori S."/>
            <person name="Arai W."/>
            <person name="Tsubouchi T."/>
            <person name="Morono Y."/>
            <person name="Uchiyama I."/>
            <person name="Ito T."/>
            <person name="Fujiyama A."/>
            <person name="Inagaki F."/>
            <person name="Takami H."/>
        </authorList>
    </citation>
    <scope>NUCLEOTIDE SEQUENCE</scope>
    <source>
        <strain evidence="1">Expedition CK06-06</strain>
    </source>
</reference>
<evidence type="ECO:0000313" key="1">
    <source>
        <dbReference type="EMBL" id="GAH89770.1"/>
    </source>
</evidence>
<dbReference type="AlphaFoldDB" id="X1K818"/>
<accession>X1K818</accession>
<protein>
    <submittedName>
        <fullName evidence="1">Uncharacterized protein</fullName>
    </submittedName>
</protein>